<sequence>MNTQELHDSELMKRVKDVVHRCNDNTAAGISAIMARNISDNSGDRHDGTNKAYLVDNELRVKHGLYVKVFKYKGELTRLVAISDELACKIEKQLSD</sequence>
<reference evidence="1" key="1">
    <citation type="journal article" date="2019" name="MBio">
        <title>Virus Genomes from Deep Sea Sediments Expand the Ocean Megavirome and Support Independent Origins of Viral Gigantism.</title>
        <authorList>
            <person name="Backstrom D."/>
            <person name="Yutin N."/>
            <person name="Jorgensen S.L."/>
            <person name="Dharamshi J."/>
            <person name="Homa F."/>
            <person name="Zaremba-Niedwiedzka K."/>
            <person name="Spang A."/>
            <person name="Wolf Y.I."/>
            <person name="Koonin E.V."/>
            <person name="Ettema T.J."/>
        </authorList>
    </citation>
    <scope>NUCLEOTIDE SEQUENCE</scope>
</reference>
<evidence type="ECO:0000313" key="1">
    <source>
        <dbReference type="EMBL" id="QBK84793.1"/>
    </source>
</evidence>
<organism evidence="1">
    <name type="scientific">Pithovirus LCDPAC01</name>
    <dbReference type="NCBI Taxonomy" id="2506600"/>
    <lineage>
        <taxon>Viruses</taxon>
        <taxon>Pithoviruses</taxon>
    </lineage>
</organism>
<dbReference type="EMBL" id="MK500297">
    <property type="protein sequence ID" value="QBK84793.1"/>
    <property type="molecule type" value="Genomic_DNA"/>
</dbReference>
<protein>
    <submittedName>
        <fullName evidence="1">Uncharacterized protein</fullName>
    </submittedName>
</protein>
<accession>A0A4D5XFA1</accession>
<proteinExistence type="predicted"/>
<gene>
    <name evidence="1" type="ORF">LCDPAC01_02740</name>
</gene>
<name>A0A4D5XFA1_9VIRU</name>